<dbReference type="Pfam" id="PF01545">
    <property type="entry name" value="Cation_efflux"/>
    <property type="match status" value="1"/>
</dbReference>
<evidence type="ECO:0000256" key="2">
    <source>
        <dbReference type="ARBA" id="ARBA00008873"/>
    </source>
</evidence>
<sequence>MGHNHHHSEHGHHHHHSPADTANLSVAFWLNFVFCLLEFVGGFVTNSVAIMSDALHDLGDSLSLGLAWYFQKISKRKRDTKFSYGYKRFSLLGALVNSLVLVIGSVFVLSETIPRLFHPEQSDAKGMLWFAIVGIAVNGAAVLRLKKGESLNERAVMLHLMEDVLGWVAVLIGSLLMLWVDWPIIDPLLSIGITGYVLYNVYGNLKSVLLVVLQAIPEELDESKITEALLKIPNIVGIHDLHLWSMDSQYHIMTVHVVCAPLTSLEQAETIKNEVKHEAEHINIQHVTVEIEAESAMCEQKNC</sequence>
<evidence type="ECO:0000313" key="12">
    <source>
        <dbReference type="EMBL" id="SFB82402.1"/>
    </source>
</evidence>
<keyword evidence="6 9" id="KW-1133">Transmembrane helix</keyword>
<dbReference type="STRING" id="927664.SAMN05421780_101642"/>
<keyword evidence="5" id="KW-0864">Zinc transport</keyword>
<evidence type="ECO:0000256" key="3">
    <source>
        <dbReference type="ARBA" id="ARBA00022448"/>
    </source>
</evidence>
<dbReference type="OrthoDB" id="9809646at2"/>
<dbReference type="Proteomes" id="UP000199514">
    <property type="component" value="Unassembled WGS sequence"/>
</dbReference>
<feature type="transmembrane region" description="Helical" evidence="9">
    <location>
        <begin position="126"/>
        <end position="143"/>
    </location>
</feature>
<dbReference type="EMBL" id="FOLE01000001">
    <property type="protein sequence ID" value="SFB82402.1"/>
    <property type="molecule type" value="Genomic_DNA"/>
</dbReference>
<dbReference type="GO" id="GO:0005385">
    <property type="term" value="F:zinc ion transmembrane transporter activity"/>
    <property type="evidence" value="ECO:0007669"/>
    <property type="project" value="TreeGrafter"/>
</dbReference>
<dbReference type="GO" id="GO:0005886">
    <property type="term" value="C:plasma membrane"/>
    <property type="evidence" value="ECO:0007669"/>
    <property type="project" value="TreeGrafter"/>
</dbReference>
<feature type="transmembrane region" description="Helical" evidence="9">
    <location>
        <begin position="91"/>
        <end position="110"/>
    </location>
</feature>
<evidence type="ECO:0000256" key="9">
    <source>
        <dbReference type="SAM" id="Phobius"/>
    </source>
</evidence>
<feature type="transmembrane region" description="Helical" evidence="9">
    <location>
        <begin position="164"/>
        <end position="185"/>
    </location>
</feature>
<evidence type="ECO:0000259" key="10">
    <source>
        <dbReference type="Pfam" id="PF01545"/>
    </source>
</evidence>
<feature type="transmembrane region" description="Helical" evidence="9">
    <location>
        <begin position="21"/>
        <end position="44"/>
    </location>
</feature>
<protein>
    <submittedName>
        <fullName evidence="12">Cobalt-zinc-cadmium efflux system protein</fullName>
    </submittedName>
</protein>
<gene>
    <name evidence="12" type="ORF">SAMN05421780_101642</name>
</gene>
<dbReference type="SUPFAM" id="SSF160240">
    <property type="entry name" value="Cation efflux protein cytoplasmic domain-like"/>
    <property type="match status" value="1"/>
</dbReference>
<dbReference type="NCBIfam" id="TIGR01297">
    <property type="entry name" value="CDF"/>
    <property type="match status" value="1"/>
</dbReference>
<dbReference type="InterPro" id="IPR036837">
    <property type="entry name" value="Cation_efflux_CTD_sf"/>
</dbReference>
<evidence type="ECO:0000256" key="5">
    <source>
        <dbReference type="ARBA" id="ARBA00022906"/>
    </source>
</evidence>
<evidence type="ECO:0000256" key="6">
    <source>
        <dbReference type="ARBA" id="ARBA00022989"/>
    </source>
</evidence>
<organism evidence="12 13">
    <name type="scientific">Flexibacter flexilis DSM 6793</name>
    <dbReference type="NCBI Taxonomy" id="927664"/>
    <lineage>
        <taxon>Bacteria</taxon>
        <taxon>Pseudomonadati</taxon>
        <taxon>Bacteroidota</taxon>
        <taxon>Cytophagia</taxon>
        <taxon>Cytophagales</taxon>
        <taxon>Flexibacteraceae</taxon>
        <taxon>Flexibacter</taxon>
    </lineage>
</organism>
<dbReference type="InterPro" id="IPR002524">
    <property type="entry name" value="Cation_efflux"/>
</dbReference>
<dbReference type="SUPFAM" id="SSF161111">
    <property type="entry name" value="Cation efflux protein transmembrane domain-like"/>
    <property type="match status" value="1"/>
</dbReference>
<dbReference type="PANTHER" id="PTHR11562">
    <property type="entry name" value="CATION EFFLUX PROTEIN/ ZINC TRANSPORTER"/>
    <property type="match status" value="1"/>
</dbReference>
<evidence type="ECO:0000256" key="8">
    <source>
        <dbReference type="ARBA" id="ARBA00023136"/>
    </source>
</evidence>
<keyword evidence="13" id="KW-1185">Reference proteome</keyword>
<dbReference type="InterPro" id="IPR058533">
    <property type="entry name" value="Cation_efflux_TM"/>
</dbReference>
<dbReference type="Pfam" id="PF16916">
    <property type="entry name" value="ZT_dimer"/>
    <property type="match status" value="1"/>
</dbReference>
<dbReference type="InterPro" id="IPR027469">
    <property type="entry name" value="Cation_efflux_TMD_sf"/>
</dbReference>
<comment type="similarity">
    <text evidence="2">Belongs to the cation diffusion facilitator (CDF) transporter (TC 2.A.4) family. SLC30A subfamily.</text>
</comment>
<feature type="domain" description="Cation efflux protein transmembrane" evidence="10">
    <location>
        <begin position="26"/>
        <end position="210"/>
    </location>
</feature>
<comment type="subcellular location">
    <subcellularLocation>
        <location evidence="1">Membrane</location>
        <topology evidence="1">Multi-pass membrane protein</topology>
    </subcellularLocation>
</comment>
<evidence type="ECO:0000256" key="7">
    <source>
        <dbReference type="ARBA" id="ARBA00023065"/>
    </source>
</evidence>
<feature type="domain" description="Cation efflux protein cytoplasmic" evidence="11">
    <location>
        <begin position="217"/>
        <end position="293"/>
    </location>
</feature>
<dbReference type="InterPro" id="IPR050681">
    <property type="entry name" value="CDF/SLC30A"/>
</dbReference>
<dbReference type="InterPro" id="IPR027470">
    <property type="entry name" value="Cation_efflux_CTD"/>
</dbReference>
<dbReference type="RefSeq" id="WP_091507169.1">
    <property type="nucleotide sequence ID" value="NZ_FOLE01000001.1"/>
</dbReference>
<evidence type="ECO:0000313" key="13">
    <source>
        <dbReference type="Proteomes" id="UP000199514"/>
    </source>
</evidence>
<reference evidence="12 13" key="1">
    <citation type="submission" date="2016-10" db="EMBL/GenBank/DDBJ databases">
        <authorList>
            <person name="de Groot N.N."/>
        </authorList>
    </citation>
    <scope>NUCLEOTIDE SEQUENCE [LARGE SCALE GENOMIC DNA]</scope>
    <source>
        <strain evidence="12 13">DSM 6793</strain>
    </source>
</reference>
<name>A0A1I1E6Y2_9BACT</name>
<dbReference type="AlphaFoldDB" id="A0A1I1E6Y2"/>
<proteinExistence type="inferred from homology"/>
<keyword evidence="7" id="KW-0406">Ion transport</keyword>
<accession>A0A1I1E6Y2</accession>
<dbReference type="Gene3D" id="1.20.1510.10">
    <property type="entry name" value="Cation efflux protein transmembrane domain"/>
    <property type="match status" value="1"/>
</dbReference>
<keyword evidence="5" id="KW-0862">Zinc</keyword>
<dbReference type="PANTHER" id="PTHR11562:SF17">
    <property type="entry name" value="RE54080P-RELATED"/>
    <property type="match status" value="1"/>
</dbReference>
<evidence type="ECO:0000256" key="4">
    <source>
        <dbReference type="ARBA" id="ARBA00022692"/>
    </source>
</evidence>
<dbReference type="Gene3D" id="3.30.70.1350">
    <property type="entry name" value="Cation efflux protein, cytoplasmic domain"/>
    <property type="match status" value="1"/>
</dbReference>
<evidence type="ECO:0000256" key="1">
    <source>
        <dbReference type="ARBA" id="ARBA00004141"/>
    </source>
</evidence>
<keyword evidence="8 9" id="KW-0472">Membrane</keyword>
<keyword evidence="4 9" id="KW-0812">Transmembrane</keyword>
<evidence type="ECO:0000259" key="11">
    <source>
        <dbReference type="Pfam" id="PF16916"/>
    </source>
</evidence>
<keyword evidence="3" id="KW-0813">Transport</keyword>